<sequence length="175" mass="19753">MGDAAAKKPKVIHGKDMTAYGVFCLAQTYRMSADALGQIGPQMSDHPRRLLYFQALENYLRSFQLLGGTTPEDVRDYNHNFAARLTACKALGLQLPKEVQDFIQSPKRSKEYVRIRYDYRLDKQGVPWQAERTMERLRAVVAEVEKAVDVTVQASNPEFIMLADIKLTKISASGP</sequence>
<protein>
    <recommendedName>
        <fullName evidence="3">HEPN domain-containing protein</fullName>
    </recommendedName>
</protein>
<accession>A0A3P3FM59</accession>
<name>A0A3P3FM59_9HYPH</name>
<dbReference type="EMBL" id="RQXT01000021">
    <property type="protein sequence ID" value="RRH99699.1"/>
    <property type="molecule type" value="Genomic_DNA"/>
</dbReference>
<reference evidence="1 2" key="1">
    <citation type="submission" date="2018-11" db="EMBL/GenBank/DDBJ databases">
        <title>the genome of Mesorhizobium tamadayense DSM 28320.</title>
        <authorList>
            <person name="Gao J."/>
        </authorList>
    </citation>
    <scope>NUCLEOTIDE SEQUENCE [LARGE SCALE GENOMIC DNA]</scope>
    <source>
        <strain evidence="1 2">DSM 28320</strain>
    </source>
</reference>
<dbReference type="Proteomes" id="UP000273786">
    <property type="component" value="Unassembled WGS sequence"/>
</dbReference>
<dbReference type="AlphaFoldDB" id="A0A3P3FM59"/>
<gene>
    <name evidence="1" type="ORF">EH240_18015</name>
</gene>
<evidence type="ECO:0000313" key="1">
    <source>
        <dbReference type="EMBL" id="RRH99699.1"/>
    </source>
</evidence>
<comment type="caution">
    <text evidence="1">The sequence shown here is derived from an EMBL/GenBank/DDBJ whole genome shotgun (WGS) entry which is preliminary data.</text>
</comment>
<evidence type="ECO:0000313" key="2">
    <source>
        <dbReference type="Proteomes" id="UP000273786"/>
    </source>
</evidence>
<evidence type="ECO:0008006" key="3">
    <source>
        <dbReference type="Google" id="ProtNLM"/>
    </source>
</evidence>
<dbReference type="RefSeq" id="WP_125000679.1">
    <property type="nucleotide sequence ID" value="NZ_RQXT01000021.1"/>
</dbReference>
<dbReference type="OrthoDB" id="8095679at2"/>
<organism evidence="1 2">
    <name type="scientific">Mesorhizobium tamadayense</name>
    <dbReference type="NCBI Taxonomy" id="425306"/>
    <lineage>
        <taxon>Bacteria</taxon>
        <taxon>Pseudomonadati</taxon>
        <taxon>Pseudomonadota</taxon>
        <taxon>Alphaproteobacteria</taxon>
        <taxon>Hyphomicrobiales</taxon>
        <taxon>Phyllobacteriaceae</taxon>
        <taxon>Mesorhizobium</taxon>
    </lineage>
</organism>
<proteinExistence type="predicted"/>
<keyword evidence="2" id="KW-1185">Reference proteome</keyword>